<organism evidence="1 2">
    <name type="scientific">Thermoflavimicrobium daqui</name>
    <dbReference type="NCBI Taxonomy" id="2137476"/>
    <lineage>
        <taxon>Bacteria</taxon>
        <taxon>Bacillati</taxon>
        <taxon>Bacillota</taxon>
        <taxon>Bacilli</taxon>
        <taxon>Bacillales</taxon>
        <taxon>Thermoactinomycetaceae</taxon>
        <taxon>Thermoflavimicrobium</taxon>
    </lineage>
</organism>
<accession>A0A364K5V9</accession>
<proteinExistence type="predicted"/>
<comment type="caution">
    <text evidence="1">The sequence shown here is derived from an EMBL/GenBank/DDBJ whole genome shotgun (WGS) entry which is preliminary data.</text>
</comment>
<dbReference type="Proteomes" id="UP000251213">
    <property type="component" value="Unassembled WGS sequence"/>
</dbReference>
<evidence type="ECO:0000313" key="1">
    <source>
        <dbReference type="EMBL" id="RAL25695.1"/>
    </source>
</evidence>
<evidence type="ECO:0000313" key="2">
    <source>
        <dbReference type="Proteomes" id="UP000251213"/>
    </source>
</evidence>
<reference evidence="1 2" key="1">
    <citation type="submission" date="2018-06" db="EMBL/GenBank/DDBJ databases">
        <title>Thermoflavimicrobium daqus sp. nov., a thermophilic microbe isolated from Moutai-flavour Daqu.</title>
        <authorList>
            <person name="Wang X."/>
            <person name="Zhou H."/>
        </authorList>
    </citation>
    <scope>NUCLEOTIDE SEQUENCE [LARGE SCALE GENOMIC DNA]</scope>
    <source>
        <strain evidence="1 2">FBKL4.011</strain>
    </source>
</reference>
<gene>
    <name evidence="1" type="ORF">DL897_06365</name>
</gene>
<dbReference type="RefSeq" id="WP_113658309.1">
    <property type="nucleotide sequence ID" value="NZ_KZ845665.1"/>
</dbReference>
<protein>
    <submittedName>
        <fullName evidence="1">Uncharacterized protein</fullName>
    </submittedName>
</protein>
<dbReference type="AlphaFoldDB" id="A0A364K5V9"/>
<dbReference type="OrthoDB" id="2987087at2"/>
<sequence length="280" mass="32457">MVTIDPKKGKYTEEENEQIITSINKGLQEGRREREILKELSEQLNRGYAGIMSHVRKLRSEYPDRFVSLDDSGNTNRLNSWEPHEEDLVIETVNLYSDSGKSLSAAIAELEKKLNRTQGAIYQRIYTLRRKYPQRFTHLPPQRPRRRRKLPDWQINLPVIHNLEDTPQSYTTPTPEDLSIAVQSQLATASNHIQTSSSSFPNWPVVNDAPATSEEEIVFRAFEERYCKPDIETKQKLAQLMRQYGSTRVSVALLTLADDKKFSKLIVDFLIHRLQDNKFI</sequence>
<dbReference type="EMBL" id="QJKK01000003">
    <property type="protein sequence ID" value="RAL25695.1"/>
    <property type="molecule type" value="Genomic_DNA"/>
</dbReference>
<keyword evidence="2" id="KW-1185">Reference proteome</keyword>
<name>A0A364K5V9_9BACL</name>
<reference evidence="1 2" key="2">
    <citation type="submission" date="2018-06" db="EMBL/GenBank/DDBJ databases">
        <authorList>
            <person name="Zhirakovskaya E."/>
        </authorList>
    </citation>
    <scope>NUCLEOTIDE SEQUENCE [LARGE SCALE GENOMIC DNA]</scope>
    <source>
        <strain evidence="1 2">FBKL4.011</strain>
    </source>
</reference>